<evidence type="ECO:0000313" key="2">
    <source>
        <dbReference type="EMBL" id="KAF8482975.1"/>
    </source>
</evidence>
<evidence type="ECO:0000256" key="1">
    <source>
        <dbReference type="SAM" id="MobiDB-lite"/>
    </source>
</evidence>
<proteinExistence type="predicted"/>
<sequence>MSSHGHATTHRVLRSPQMEDSRRFPGNAARQHGRPRSSSPLADGRRPDDMGSPSSDAFSFDFQPHPVNRPLYFEPPRASGSQGPIVNPAASPQAHGMSDKKGKKRASVESSDACLVRSEIQTSASSPQTGIYSLGLPGSLLPSPARSHISLASSSSVFSFEFDVNISVVETPGSPGRSAHVAGSQPAPQPTVSPFAISNSRENAIPGPSTQRQEEGLNEEENGNDSQASSDDTRVEISGDVVDALDRTSSPQADRSVAFDDSPSLSRPLSPLIITSTSRSSTHRLAQSVRPSGPDTTTSSSSWVWPLWSPSLPPHVTSEASSSTEVTGLGLSIEGILSPSSSSQPLQHKTTTQAPPGTPHRHAGNVERQSPTRRDTSPRDAPISQAPATPPNLVSALSNLTQQSGVAPSPRNVPPLPSSPTTSTSGSPVRLQTQPSHRVTPLMPFYPSLVIDDNTPSTPSRLGIASGRPTPQWLPSPIQETAASRTPSAADPRSPISRLTRIPGSIMGISRLARVFFARFCSVAYASLQEPFLWSSDTSGERFGRVNTSMIFWREGKLDSRPSWTLLSWTCSWLLHVSPLFHLSAHLLVLRLVLG</sequence>
<dbReference type="EMBL" id="WHVB01000005">
    <property type="protein sequence ID" value="KAF8482975.1"/>
    <property type="molecule type" value="Genomic_DNA"/>
</dbReference>
<dbReference type="AlphaFoldDB" id="A0A9P5N035"/>
<protein>
    <submittedName>
        <fullName evidence="2">Uncharacterized protein</fullName>
    </submittedName>
</protein>
<reference evidence="2" key="2">
    <citation type="journal article" date="2020" name="Nat. Commun.">
        <title>Large-scale genome sequencing of mycorrhizal fungi provides insights into the early evolution of symbiotic traits.</title>
        <authorList>
            <person name="Miyauchi S."/>
            <person name="Kiss E."/>
            <person name="Kuo A."/>
            <person name="Drula E."/>
            <person name="Kohler A."/>
            <person name="Sanchez-Garcia M."/>
            <person name="Morin E."/>
            <person name="Andreopoulos B."/>
            <person name="Barry K.W."/>
            <person name="Bonito G."/>
            <person name="Buee M."/>
            <person name="Carver A."/>
            <person name="Chen C."/>
            <person name="Cichocki N."/>
            <person name="Clum A."/>
            <person name="Culley D."/>
            <person name="Crous P.W."/>
            <person name="Fauchery L."/>
            <person name="Girlanda M."/>
            <person name="Hayes R.D."/>
            <person name="Keri Z."/>
            <person name="LaButti K."/>
            <person name="Lipzen A."/>
            <person name="Lombard V."/>
            <person name="Magnuson J."/>
            <person name="Maillard F."/>
            <person name="Murat C."/>
            <person name="Nolan M."/>
            <person name="Ohm R.A."/>
            <person name="Pangilinan J."/>
            <person name="Pereira M.F."/>
            <person name="Perotto S."/>
            <person name="Peter M."/>
            <person name="Pfister S."/>
            <person name="Riley R."/>
            <person name="Sitrit Y."/>
            <person name="Stielow J.B."/>
            <person name="Szollosi G."/>
            <person name="Zifcakova L."/>
            <person name="Stursova M."/>
            <person name="Spatafora J.W."/>
            <person name="Tedersoo L."/>
            <person name="Vaario L.M."/>
            <person name="Yamada A."/>
            <person name="Yan M."/>
            <person name="Wang P."/>
            <person name="Xu J."/>
            <person name="Bruns T."/>
            <person name="Baldrian P."/>
            <person name="Vilgalys R."/>
            <person name="Dunand C."/>
            <person name="Henrissat B."/>
            <person name="Grigoriev I.V."/>
            <person name="Hibbett D."/>
            <person name="Nagy L.G."/>
            <person name="Martin F.M."/>
        </authorList>
    </citation>
    <scope>NUCLEOTIDE SEQUENCE</scope>
    <source>
        <strain evidence="2">Prilba</strain>
    </source>
</reference>
<dbReference type="OrthoDB" id="3254429at2759"/>
<feature type="compositionally biased region" description="Low complexity" evidence="1">
    <location>
        <begin position="419"/>
        <end position="428"/>
    </location>
</feature>
<feature type="compositionally biased region" description="Low complexity" evidence="1">
    <location>
        <begin position="296"/>
        <end position="347"/>
    </location>
</feature>
<dbReference type="Proteomes" id="UP000759537">
    <property type="component" value="Unassembled WGS sequence"/>
</dbReference>
<keyword evidence="3" id="KW-1185">Reference proteome</keyword>
<feature type="compositionally biased region" description="Polar residues" evidence="1">
    <location>
        <begin position="119"/>
        <end position="131"/>
    </location>
</feature>
<feature type="compositionally biased region" description="Low complexity" evidence="1">
    <location>
        <begin position="262"/>
        <end position="280"/>
    </location>
</feature>
<reference evidence="2" key="1">
    <citation type="submission" date="2019-10" db="EMBL/GenBank/DDBJ databases">
        <authorList>
            <consortium name="DOE Joint Genome Institute"/>
            <person name="Kuo A."/>
            <person name="Miyauchi S."/>
            <person name="Kiss E."/>
            <person name="Drula E."/>
            <person name="Kohler A."/>
            <person name="Sanchez-Garcia M."/>
            <person name="Andreopoulos B."/>
            <person name="Barry K.W."/>
            <person name="Bonito G."/>
            <person name="Buee M."/>
            <person name="Carver A."/>
            <person name="Chen C."/>
            <person name="Cichocki N."/>
            <person name="Clum A."/>
            <person name="Culley D."/>
            <person name="Crous P.W."/>
            <person name="Fauchery L."/>
            <person name="Girlanda M."/>
            <person name="Hayes R."/>
            <person name="Keri Z."/>
            <person name="LaButti K."/>
            <person name="Lipzen A."/>
            <person name="Lombard V."/>
            <person name="Magnuson J."/>
            <person name="Maillard F."/>
            <person name="Morin E."/>
            <person name="Murat C."/>
            <person name="Nolan M."/>
            <person name="Ohm R."/>
            <person name="Pangilinan J."/>
            <person name="Pereira M."/>
            <person name="Perotto S."/>
            <person name="Peter M."/>
            <person name="Riley R."/>
            <person name="Sitrit Y."/>
            <person name="Stielow B."/>
            <person name="Szollosi G."/>
            <person name="Zifcakova L."/>
            <person name="Stursova M."/>
            <person name="Spatafora J.W."/>
            <person name="Tedersoo L."/>
            <person name="Vaario L.-M."/>
            <person name="Yamada A."/>
            <person name="Yan M."/>
            <person name="Wang P."/>
            <person name="Xu J."/>
            <person name="Bruns T."/>
            <person name="Baldrian P."/>
            <person name="Vilgalys R."/>
            <person name="Henrissat B."/>
            <person name="Grigoriev I.V."/>
            <person name="Hibbett D."/>
            <person name="Nagy L.G."/>
            <person name="Martin F.M."/>
        </authorList>
    </citation>
    <scope>NUCLEOTIDE SEQUENCE</scope>
    <source>
        <strain evidence="2">Prilba</strain>
    </source>
</reference>
<feature type="region of interest" description="Disordered" evidence="1">
    <location>
        <begin position="171"/>
        <end position="475"/>
    </location>
</feature>
<evidence type="ECO:0000313" key="3">
    <source>
        <dbReference type="Proteomes" id="UP000759537"/>
    </source>
</evidence>
<accession>A0A9P5N035</accession>
<feature type="compositionally biased region" description="Low complexity" evidence="1">
    <location>
        <begin position="133"/>
        <end position="146"/>
    </location>
</feature>
<gene>
    <name evidence="2" type="ORF">DFH94DRAFT_387870</name>
</gene>
<feature type="compositionally biased region" description="Polar residues" evidence="1">
    <location>
        <begin position="395"/>
        <end position="406"/>
    </location>
</feature>
<feature type="compositionally biased region" description="Polar residues" evidence="1">
    <location>
        <begin position="190"/>
        <end position="202"/>
    </location>
</feature>
<organism evidence="2 3">
    <name type="scientific">Russula ochroleuca</name>
    <dbReference type="NCBI Taxonomy" id="152965"/>
    <lineage>
        <taxon>Eukaryota</taxon>
        <taxon>Fungi</taxon>
        <taxon>Dikarya</taxon>
        <taxon>Basidiomycota</taxon>
        <taxon>Agaricomycotina</taxon>
        <taxon>Agaricomycetes</taxon>
        <taxon>Russulales</taxon>
        <taxon>Russulaceae</taxon>
        <taxon>Russula</taxon>
    </lineage>
</organism>
<feature type="region of interest" description="Disordered" evidence="1">
    <location>
        <begin position="1"/>
        <end position="146"/>
    </location>
</feature>
<name>A0A9P5N035_9AGAM</name>
<comment type="caution">
    <text evidence="2">The sequence shown here is derived from an EMBL/GenBank/DDBJ whole genome shotgun (WGS) entry which is preliminary data.</text>
</comment>